<evidence type="ECO:0000313" key="10">
    <source>
        <dbReference type="EMBL" id="SDD10625.1"/>
    </source>
</evidence>
<evidence type="ECO:0000256" key="5">
    <source>
        <dbReference type="ARBA" id="ARBA00022692"/>
    </source>
</evidence>
<feature type="transmembrane region" description="Helical" evidence="9">
    <location>
        <begin position="167"/>
        <end position="192"/>
    </location>
</feature>
<dbReference type="PANTHER" id="PTHR38438:SF1">
    <property type="entry name" value="RIBOFLAVIN TRANSPORTER RIBU"/>
    <property type="match status" value="1"/>
</dbReference>
<evidence type="ECO:0000256" key="6">
    <source>
        <dbReference type="ARBA" id="ARBA00022989"/>
    </source>
</evidence>
<dbReference type="PANTHER" id="PTHR38438">
    <property type="entry name" value="RIBOFLAVIN TRANSPORTER RIBU"/>
    <property type="match status" value="1"/>
</dbReference>
<dbReference type="Proteomes" id="UP000198995">
    <property type="component" value="Unassembled WGS sequence"/>
</dbReference>
<dbReference type="InterPro" id="IPR025720">
    <property type="entry name" value="RibU"/>
</dbReference>
<keyword evidence="3 8" id="KW-0813">Transport</keyword>
<dbReference type="OrthoDB" id="9809216at2"/>
<feature type="transmembrane region" description="Helical" evidence="9">
    <location>
        <begin position="86"/>
        <end position="104"/>
    </location>
</feature>
<evidence type="ECO:0000313" key="11">
    <source>
        <dbReference type="Proteomes" id="UP000198995"/>
    </source>
</evidence>
<feature type="transmembrane region" description="Helical" evidence="9">
    <location>
        <begin position="111"/>
        <end position="134"/>
    </location>
</feature>
<dbReference type="PIRSF" id="PIRSF037778">
    <property type="entry name" value="UCP037778_transp_RibU"/>
    <property type="match status" value="1"/>
</dbReference>
<evidence type="ECO:0000256" key="9">
    <source>
        <dbReference type="SAM" id="Phobius"/>
    </source>
</evidence>
<evidence type="ECO:0000256" key="4">
    <source>
        <dbReference type="ARBA" id="ARBA00022475"/>
    </source>
</evidence>
<sequence>MTRSRFFATKNLVRLALLASIASVLMYFEFPIPFLAPDFYRMDFSEVPVLIAGFMMGPLAAVVVELMKILIIFFIKGSYTAGVGELANFMMGCVLVLPPVLFVRHKPSKRMLVVGSTVGVLALMLAAAVLNYFLLIPLYATLFNVPIEVYVNAGHALNAHVVDLKALIVLCVLPFNFIKGSLVTLLSGALFLRIGNQLNRY</sequence>
<dbReference type="Gene3D" id="1.10.1760.20">
    <property type="match status" value="1"/>
</dbReference>
<dbReference type="AlphaFoldDB" id="A0A1G6S363"/>
<keyword evidence="4 8" id="KW-1003">Cell membrane</keyword>
<dbReference type="GO" id="GO:0032217">
    <property type="term" value="F:riboflavin transmembrane transporter activity"/>
    <property type="evidence" value="ECO:0007669"/>
    <property type="project" value="UniProtKB-UniRule"/>
</dbReference>
<feature type="transmembrane region" description="Helical" evidence="9">
    <location>
        <begin position="47"/>
        <end position="74"/>
    </location>
</feature>
<comment type="subcellular location">
    <subcellularLocation>
        <location evidence="1">Cell membrane</location>
        <topology evidence="1">Multi-pass membrane protein</topology>
    </subcellularLocation>
</comment>
<proteinExistence type="inferred from homology"/>
<dbReference type="RefSeq" id="WP_091790884.1">
    <property type="nucleotide sequence ID" value="NZ_FNAF01000001.1"/>
</dbReference>
<comment type="function">
    <text evidence="8">Probably a riboflavin-binding protein that interacts with the energy-coupling factor (ECF) ABC-transporter complex.</text>
</comment>
<dbReference type="InterPro" id="IPR024529">
    <property type="entry name" value="ECF_trnsprt_substrate-spec"/>
</dbReference>
<evidence type="ECO:0000256" key="7">
    <source>
        <dbReference type="ARBA" id="ARBA00023136"/>
    </source>
</evidence>
<name>A0A1G6S363_PEPNI</name>
<protein>
    <recommendedName>
        <fullName evidence="8">Riboflavin transporter</fullName>
    </recommendedName>
</protein>
<keyword evidence="11" id="KW-1185">Reference proteome</keyword>
<evidence type="ECO:0000256" key="3">
    <source>
        <dbReference type="ARBA" id="ARBA00022448"/>
    </source>
</evidence>
<gene>
    <name evidence="10" type="ORF">SAMN04489866_101192</name>
</gene>
<keyword evidence="7 8" id="KW-0472">Membrane</keyword>
<evidence type="ECO:0000256" key="1">
    <source>
        <dbReference type="ARBA" id="ARBA00004651"/>
    </source>
</evidence>
<comment type="similarity">
    <text evidence="2 8">Belongs to the prokaryotic riboflavin transporter (P-RFT) (TC 2.A.87) family.</text>
</comment>
<keyword evidence="5 9" id="KW-0812">Transmembrane</keyword>
<evidence type="ECO:0000256" key="8">
    <source>
        <dbReference type="PIRNR" id="PIRNR037778"/>
    </source>
</evidence>
<feature type="transmembrane region" description="Helical" evidence="9">
    <location>
        <begin position="12"/>
        <end position="35"/>
    </location>
</feature>
<dbReference type="GO" id="GO:0005886">
    <property type="term" value="C:plasma membrane"/>
    <property type="evidence" value="ECO:0007669"/>
    <property type="project" value="UniProtKB-SubCell"/>
</dbReference>
<reference evidence="10 11" key="1">
    <citation type="submission" date="2016-10" db="EMBL/GenBank/DDBJ databases">
        <authorList>
            <person name="de Groot N.N."/>
        </authorList>
    </citation>
    <scope>NUCLEOTIDE SEQUENCE [LARGE SCALE GENOMIC DNA]</scope>
    <source>
        <strain evidence="10 11">DSM 20475</strain>
    </source>
</reference>
<dbReference type="STRING" id="2741.SAMN04489866_101192"/>
<evidence type="ECO:0000256" key="2">
    <source>
        <dbReference type="ARBA" id="ARBA00005540"/>
    </source>
</evidence>
<dbReference type="EMBL" id="FNAF01000001">
    <property type="protein sequence ID" value="SDD10625.1"/>
    <property type="molecule type" value="Genomic_DNA"/>
</dbReference>
<organism evidence="10 11">
    <name type="scientific">Peptococcus niger</name>
    <dbReference type="NCBI Taxonomy" id="2741"/>
    <lineage>
        <taxon>Bacteria</taxon>
        <taxon>Bacillati</taxon>
        <taxon>Bacillota</taxon>
        <taxon>Clostridia</taxon>
        <taxon>Eubacteriales</taxon>
        <taxon>Peptococcaceae</taxon>
        <taxon>Peptococcus</taxon>
    </lineage>
</organism>
<keyword evidence="6 9" id="KW-1133">Transmembrane helix</keyword>
<dbReference type="Pfam" id="PF12822">
    <property type="entry name" value="ECF_trnsprt"/>
    <property type="match status" value="1"/>
</dbReference>
<accession>A0A1G6S363</accession>